<keyword evidence="4 5" id="KW-0560">Oxidoreductase</keyword>
<feature type="binding site" evidence="5 6">
    <location>
        <position position="131"/>
    </location>
    <ligand>
        <name>substrate</name>
    </ligand>
</feature>
<comment type="pathway">
    <text evidence="5">Cofactor metabolism; pyridoxal 5'-phosphate salvage; pyridoxal 5'-phosphate from pyridoxine 5'-phosphate: step 1/1.</text>
</comment>
<dbReference type="GO" id="GO:0008615">
    <property type="term" value="P:pyridoxine biosynthetic process"/>
    <property type="evidence" value="ECO:0007669"/>
    <property type="project" value="UniProtKB-UniRule"/>
</dbReference>
<evidence type="ECO:0000256" key="1">
    <source>
        <dbReference type="ARBA" id="ARBA00007301"/>
    </source>
</evidence>
<dbReference type="EMBL" id="JAHLFG010000030">
    <property type="protein sequence ID" value="MBU3826404.1"/>
    <property type="molecule type" value="Genomic_DNA"/>
</dbReference>
<feature type="binding site" evidence="5 6">
    <location>
        <position position="123"/>
    </location>
    <ligand>
        <name>substrate</name>
    </ligand>
</feature>
<dbReference type="Pfam" id="PF10590">
    <property type="entry name" value="PNP_phzG_C"/>
    <property type="match status" value="1"/>
</dbReference>
<keyword evidence="3 5" id="KW-0288">FMN</keyword>
<accession>A0A9E2KM11</accession>
<dbReference type="NCBIfam" id="NF004231">
    <property type="entry name" value="PRK05679.1"/>
    <property type="match status" value="1"/>
</dbReference>
<feature type="binding site" evidence="5 6">
    <location>
        <begin position="191"/>
        <end position="193"/>
    </location>
    <ligand>
        <name>substrate</name>
    </ligand>
</feature>
<dbReference type="Gene3D" id="2.30.110.10">
    <property type="entry name" value="Electron Transport, Fmn-binding Protein, Chain A"/>
    <property type="match status" value="1"/>
</dbReference>
<sequence>MIDVAPLRRSYAMGGLDEKDLTSEPIALFEKWLKECIDAGLYDPNGMVVSTVNAQGQPHSRMVLLKNYDDKSLVFYTNFGSRKAHDIADNPKVSILFPWYYLERQVIFTGTAVKMSMAESVTYFKSRPRDSQIGAWASHQSSRISARSLLESKFMELKQKFKDGEIPLPTFWGGFRVTFDSVEFWQGRVNRLHDRFMYTKEPDGSWSTQRLAP</sequence>
<dbReference type="SUPFAM" id="SSF50475">
    <property type="entry name" value="FMN-binding split barrel"/>
    <property type="match status" value="1"/>
</dbReference>
<dbReference type="PANTHER" id="PTHR10851:SF0">
    <property type="entry name" value="PYRIDOXINE-5'-PHOSPHATE OXIDASE"/>
    <property type="match status" value="1"/>
</dbReference>
<feature type="binding site" evidence="5 7">
    <location>
        <begin position="61"/>
        <end position="66"/>
    </location>
    <ligand>
        <name>FMN</name>
        <dbReference type="ChEBI" id="CHEBI:58210"/>
    </ligand>
</feature>
<feature type="binding site" evidence="5 7">
    <location>
        <position position="185"/>
    </location>
    <ligand>
        <name>FMN</name>
        <dbReference type="ChEBI" id="CHEBI:58210"/>
    </ligand>
</feature>
<feature type="binding site" evidence="5 7">
    <location>
        <position position="82"/>
    </location>
    <ligand>
        <name>FMN</name>
        <dbReference type="ChEBI" id="CHEBI:58210"/>
    </ligand>
</feature>
<evidence type="ECO:0000313" key="10">
    <source>
        <dbReference type="EMBL" id="MBU3826404.1"/>
    </source>
</evidence>
<evidence type="ECO:0000256" key="6">
    <source>
        <dbReference type="PIRSR" id="PIRSR000190-1"/>
    </source>
</evidence>
<dbReference type="InterPro" id="IPR000659">
    <property type="entry name" value="Pyridox_Oxase"/>
</dbReference>
<comment type="catalytic activity">
    <reaction evidence="5">
        <text>pyridoxine 5'-phosphate + O2 = pyridoxal 5'-phosphate + H2O2</text>
        <dbReference type="Rhea" id="RHEA:15149"/>
        <dbReference type="ChEBI" id="CHEBI:15379"/>
        <dbReference type="ChEBI" id="CHEBI:16240"/>
        <dbReference type="ChEBI" id="CHEBI:58589"/>
        <dbReference type="ChEBI" id="CHEBI:597326"/>
        <dbReference type="EC" id="1.4.3.5"/>
    </reaction>
</comment>
<dbReference type="PROSITE" id="PS01064">
    <property type="entry name" value="PYRIDOX_OXIDASE"/>
    <property type="match status" value="1"/>
</dbReference>
<dbReference type="Pfam" id="PF01243">
    <property type="entry name" value="PNPOx_N"/>
    <property type="match status" value="1"/>
</dbReference>
<feature type="binding site" evidence="5 6">
    <location>
        <position position="127"/>
    </location>
    <ligand>
        <name>substrate</name>
    </ligand>
</feature>
<comment type="caution">
    <text evidence="10">The sequence shown here is derived from an EMBL/GenBank/DDBJ whole genome shotgun (WGS) entry which is preliminary data.</text>
</comment>
<keyword evidence="2 5" id="KW-0285">Flavoprotein</keyword>
<dbReference type="AlphaFoldDB" id="A0A9E2KM11"/>
<evidence type="ECO:0000256" key="7">
    <source>
        <dbReference type="PIRSR" id="PIRSR000190-2"/>
    </source>
</evidence>
<feature type="binding site" evidence="5 7">
    <location>
        <position position="105"/>
    </location>
    <ligand>
        <name>FMN</name>
        <dbReference type="ChEBI" id="CHEBI:58210"/>
    </ligand>
</feature>
<dbReference type="PANTHER" id="PTHR10851">
    <property type="entry name" value="PYRIDOXINE-5-PHOSPHATE OXIDASE"/>
    <property type="match status" value="1"/>
</dbReference>
<dbReference type="PIRSF" id="PIRSF000190">
    <property type="entry name" value="Pyd_amn-ph_oxd"/>
    <property type="match status" value="1"/>
</dbReference>
<evidence type="ECO:0000313" key="11">
    <source>
        <dbReference type="Proteomes" id="UP000824150"/>
    </source>
</evidence>
<feature type="binding site" evidence="5 7">
    <location>
        <position position="195"/>
    </location>
    <ligand>
        <name>FMN</name>
        <dbReference type="ChEBI" id="CHEBI:58210"/>
    </ligand>
</feature>
<feature type="binding site" evidence="5 6">
    <location>
        <position position="66"/>
    </location>
    <ligand>
        <name>substrate</name>
    </ligand>
</feature>
<dbReference type="GO" id="GO:0010181">
    <property type="term" value="F:FMN binding"/>
    <property type="evidence" value="ECO:0007669"/>
    <property type="project" value="UniProtKB-UniRule"/>
</dbReference>
<dbReference type="NCBIfam" id="TIGR00558">
    <property type="entry name" value="pdxH"/>
    <property type="match status" value="1"/>
</dbReference>
<evidence type="ECO:0000256" key="3">
    <source>
        <dbReference type="ARBA" id="ARBA00022643"/>
    </source>
</evidence>
<feature type="binding site" evidence="5 7">
    <location>
        <begin position="140"/>
        <end position="141"/>
    </location>
    <ligand>
        <name>FMN</name>
        <dbReference type="ChEBI" id="CHEBI:58210"/>
    </ligand>
</feature>
<dbReference type="Proteomes" id="UP000824150">
    <property type="component" value="Unassembled WGS sequence"/>
</dbReference>
<gene>
    <name evidence="5 10" type="primary">pdxH</name>
    <name evidence="10" type="ORF">IAA31_02815</name>
</gene>
<feature type="domain" description="Pyridoxine 5'-phosphate oxidase dimerisation C-terminal" evidence="9">
    <location>
        <begin position="172"/>
        <end position="213"/>
    </location>
</feature>
<dbReference type="InterPro" id="IPR019740">
    <property type="entry name" value="Pyridox_Oxase_CS"/>
</dbReference>
<name>A0A9E2KM11_9GAMM</name>
<comment type="pathway">
    <text evidence="5">Cofactor metabolism; pyridoxal 5'-phosphate salvage; pyridoxal 5'-phosphate from pyridoxamine 5'-phosphate: step 1/1.</text>
</comment>
<evidence type="ECO:0000256" key="2">
    <source>
        <dbReference type="ARBA" id="ARBA00022630"/>
    </source>
</evidence>
<protein>
    <recommendedName>
        <fullName evidence="5">Pyridoxine/pyridoxamine 5'-phosphate oxidase</fullName>
        <ecNumber evidence="5">1.4.3.5</ecNumber>
    </recommendedName>
    <alternativeName>
        <fullName evidence="5">PNP/PMP oxidase</fullName>
        <shortName evidence="5">PNPOx</shortName>
    </alternativeName>
    <alternativeName>
        <fullName evidence="5">Pyridoxal 5'-phosphate synthase</fullName>
    </alternativeName>
</protein>
<comment type="similarity">
    <text evidence="1 5">Belongs to the pyridoxamine 5'-phosphate oxidase family.</text>
</comment>
<dbReference type="EC" id="1.4.3.5" evidence="5"/>
<organism evidence="10 11">
    <name type="scientific">Candidatus Anaerobiospirillum merdipullorum</name>
    <dbReference type="NCBI Taxonomy" id="2838450"/>
    <lineage>
        <taxon>Bacteria</taxon>
        <taxon>Pseudomonadati</taxon>
        <taxon>Pseudomonadota</taxon>
        <taxon>Gammaproteobacteria</taxon>
        <taxon>Aeromonadales</taxon>
        <taxon>Succinivibrionaceae</taxon>
        <taxon>Anaerobiospirillum</taxon>
    </lineage>
</organism>
<feature type="binding site" evidence="5 7">
    <location>
        <position position="83"/>
    </location>
    <ligand>
        <name>FMN</name>
        <dbReference type="ChEBI" id="CHEBI:58210"/>
    </ligand>
</feature>
<dbReference type="InterPro" id="IPR011576">
    <property type="entry name" value="Pyridox_Oxase_N"/>
</dbReference>
<comment type="function">
    <text evidence="5">Catalyzes the oxidation of either pyridoxine 5'-phosphate (PNP) or pyridoxamine 5'-phosphate (PMP) into pyridoxal 5'-phosphate (PLP).</text>
</comment>
<feature type="binding site" evidence="6">
    <location>
        <begin position="8"/>
        <end position="11"/>
    </location>
    <ligand>
        <name>substrate</name>
    </ligand>
</feature>
<evidence type="ECO:0000256" key="4">
    <source>
        <dbReference type="ARBA" id="ARBA00023002"/>
    </source>
</evidence>
<dbReference type="InterPro" id="IPR012349">
    <property type="entry name" value="Split_barrel_FMN-bd"/>
</dbReference>
<keyword evidence="5" id="KW-0664">Pyridoxine biosynthesis</keyword>
<evidence type="ECO:0000259" key="9">
    <source>
        <dbReference type="Pfam" id="PF10590"/>
    </source>
</evidence>
<evidence type="ECO:0000256" key="5">
    <source>
        <dbReference type="HAMAP-Rule" id="MF_01629"/>
    </source>
</evidence>
<feature type="domain" description="Pyridoxamine 5'-phosphate oxidase N-terminal" evidence="8">
    <location>
        <begin position="35"/>
        <end position="159"/>
    </location>
</feature>
<comment type="subunit">
    <text evidence="5">Homodimer.</text>
</comment>
<dbReference type="HAMAP" id="MF_01629">
    <property type="entry name" value="PdxH"/>
    <property type="match status" value="1"/>
</dbReference>
<proteinExistence type="inferred from homology"/>
<reference evidence="10" key="1">
    <citation type="journal article" date="2021" name="PeerJ">
        <title>Extensive microbial diversity within the chicken gut microbiome revealed by metagenomics and culture.</title>
        <authorList>
            <person name="Gilroy R."/>
            <person name="Ravi A."/>
            <person name="Getino M."/>
            <person name="Pursley I."/>
            <person name="Horton D.L."/>
            <person name="Alikhan N.F."/>
            <person name="Baker D."/>
            <person name="Gharbi K."/>
            <person name="Hall N."/>
            <person name="Watson M."/>
            <person name="Adriaenssens E.M."/>
            <person name="Foster-Nyarko E."/>
            <person name="Jarju S."/>
            <person name="Secka A."/>
            <person name="Antonio M."/>
            <person name="Oren A."/>
            <person name="Chaudhuri R.R."/>
            <person name="La Ragione R."/>
            <person name="Hildebrand F."/>
            <person name="Pallen M.J."/>
        </authorList>
    </citation>
    <scope>NUCLEOTIDE SEQUENCE</scope>
    <source>
        <strain evidence="10">687</strain>
    </source>
</reference>
<dbReference type="InterPro" id="IPR019576">
    <property type="entry name" value="Pyridoxamine_oxidase_dimer_C"/>
</dbReference>
<dbReference type="GO" id="GO:0004733">
    <property type="term" value="F:pyridoxamine phosphate oxidase activity"/>
    <property type="evidence" value="ECO:0007669"/>
    <property type="project" value="UniProtKB-UniRule"/>
</dbReference>
<feature type="binding site" evidence="5 7">
    <location>
        <begin position="76"/>
        <end position="77"/>
    </location>
    <ligand>
        <name>FMN</name>
        <dbReference type="ChEBI" id="CHEBI:58210"/>
    </ligand>
</feature>
<reference evidence="10" key="2">
    <citation type="submission" date="2021-04" db="EMBL/GenBank/DDBJ databases">
        <authorList>
            <person name="Gilroy R."/>
        </authorList>
    </citation>
    <scope>NUCLEOTIDE SEQUENCE</scope>
    <source>
        <strain evidence="10">687</strain>
    </source>
</reference>
<comment type="catalytic activity">
    <reaction evidence="5">
        <text>pyridoxamine 5'-phosphate + O2 + H2O = pyridoxal 5'-phosphate + H2O2 + NH4(+)</text>
        <dbReference type="Rhea" id="RHEA:15817"/>
        <dbReference type="ChEBI" id="CHEBI:15377"/>
        <dbReference type="ChEBI" id="CHEBI:15379"/>
        <dbReference type="ChEBI" id="CHEBI:16240"/>
        <dbReference type="ChEBI" id="CHEBI:28938"/>
        <dbReference type="ChEBI" id="CHEBI:58451"/>
        <dbReference type="ChEBI" id="CHEBI:597326"/>
        <dbReference type="EC" id="1.4.3.5"/>
    </reaction>
</comment>
<comment type="cofactor">
    <cofactor evidence="5 7">
        <name>FMN</name>
        <dbReference type="ChEBI" id="CHEBI:58210"/>
    </cofactor>
    <text evidence="5 7">Binds 1 FMN per subunit.</text>
</comment>
<evidence type="ECO:0000259" key="8">
    <source>
        <dbReference type="Pfam" id="PF01243"/>
    </source>
</evidence>